<dbReference type="PANTHER" id="PTHR43777:SF1">
    <property type="entry name" value="MOLYBDENUM COFACTOR CYTIDYLYLTRANSFERASE"/>
    <property type="match status" value="1"/>
</dbReference>
<dbReference type="GO" id="GO:0016779">
    <property type="term" value="F:nucleotidyltransferase activity"/>
    <property type="evidence" value="ECO:0007669"/>
    <property type="project" value="UniProtKB-KW"/>
</dbReference>
<keyword evidence="4" id="KW-1185">Reference proteome</keyword>
<dbReference type="Gene3D" id="3.90.550.10">
    <property type="entry name" value="Spore Coat Polysaccharide Biosynthesis Protein SpsA, Chain A"/>
    <property type="match status" value="1"/>
</dbReference>
<proteinExistence type="predicted"/>
<dbReference type="EMBL" id="RAPO01000001">
    <property type="protein sequence ID" value="RKD98175.1"/>
    <property type="molecule type" value="Genomic_DNA"/>
</dbReference>
<keyword evidence="3" id="KW-0548">Nucleotidyltransferase</keyword>
<dbReference type="Proteomes" id="UP000283805">
    <property type="component" value="Unassembled WGS sequence"/>
</dbReference>
<name>A0A419WRW8_9EURY</name>
<dbReference type="Pfam" id="PF12804">
    <property type="entry name" value="NTP_transf_3"/>
    <property type="match status" value="1"/>
</dbReference>
<reference evidence="3 4" key="1">
    <citation type="submission" date="2018-09" db="EMBL/GenBank/DDBJ databases">
        <title>Genomic Encyclopedia of Archaeal and Bacterial Type Strains, Phase II (KMG-II): from individual species to whole genera.</title>
        <authorList>
            <person name="Goeker M."/>
        </authorList>
    </citation>
    <scope>NUCLEOTIDE SEQUENCE [LARGE SCALE GENOMIC DNA]</scope>
    <source>
        <strain evidence="3 4">DSM 13151</strain>
    </source>
</reference>
<feature type="region of interest" description="Disordered" evidence="1">
    <location>
        <begin position="1"/>
        <end position="23"/>
    </location>
</feature>
<dbReference type="OrthoDB" id="9782at2157"/>
<evidence type="ECO:0000256" key="1">
    <source>
        <dbReference type="SAM" id="MobiDB-lite"/>
    </source>
</evidence>
<gene>
    <name evidence="3" type="ORF">ATJ93_1180</name>
</gene>
<keyword evidence="3" id="KW-0808">Transferase</keyword>
<accession>A0A419WRW8</accession>
<comment type="caution">
    <text evidence="3">The sequence shown here is derived from an EMBL/GenBank/DDBJ whole genome shotgun (WGS) entry which is preliminary data.</text>
</comment>
<feature type="region of interest" description="Disordered" evidence="1">
    <location>
        <begin position="187"/>
        <end position="206"/>
    </location>
</feature>
<dbReference type="RefSeq" id="WP_120243942.1">
    <property type="nucleotide sequence ID" value="NZ_RAPO01000001.1"/>
</dbReference>
<dbReference type="SUPFAM" id="SSF53448">
    <property type="entry name" value="Nucleotide-diphospho-sugar transferases"/>
    <property type="match status" value="1"/>
</dbReference>
<feature type="compositionally biased region" description="Basic and acidic residues" evidence="1">
    <location>
        <begin position="7"/>
        <end position="17"/>
    </location>
</feature>
<protein>
    <submittedName>
        <fullName evidence="3">Adenosylcobinamide-phosphate guanylyltransferase</fullName>
    </submittedName>
</protein>
<dbReference type="AlphaFoldDB" id="A0A419WRW8"/>
<sequence length="206" mass="22433">MCGGKGTRLESPHEKPLHPIGGTPMVDRVVAALAESRVETISVAVSPNAPETRAHLERAAREREALTTVETPGEGYVTDLMQVLERDDVSTPILTVAADLPLLEAPVVDRVLARHRDSDRSRTVCVPVALKRRLGVSVDARLESRSHLAPTGLNVVGDADADSIDIHYDPRLAVNVNRLEDARIAAERIPNRTGEPVRDRDEPDTQ</sequence>
<evidence type="ECO:0000313" key="4">
    <source>
        <dbReference type="Proteomes" id="UP000283805"/>
    </source>
</evidence>
<dbReference type="InterPro" id="IPR025877">
    <property type="entry name" value="MobA-like_NTP_Trfase"/>
</dbReference>
<evidence type="ECO:0000259" key="2">
    <source>
        <dbReference type="Pfam" id="PF12804"/>
    </source>
</evidence>
<organism evidence="3 4">
    <name type="scientific">Halopiger aswanensis</name>
    <dbReference type="NCBI Taxonomy" id="148449"/>
    <lineage>
        <taxon>Archaea</taxon>
        <taxon>Methanobacteriati</taxon>
        <taxon>Methanobacteriota</taxon>
        <taxon>Stenosarchaea group</taxon>
        <taxon>Halobacteria</taxon>
        <taxon>Halobacteriales</taxon>
        <taxon>Natrialbaceae</taxon>
        <taxon>Halopiger</taxon>
    </lineage>
</organism>
<feature type="domain" description="MobA-like NTP transferase" evidence="2">
    <location>
        <begin position="2"/>
        <end position="133"/>
    </location>
</feature>
<dbReference type="PANTHER" id="PTHR43777">
    <property type="entry name" value="MOLYBDENUM COFACTOR CYTIDYLYLTRANSFERASE"/>
    <property type="match status" value="1"/>
</dbReference>
<dbReference type="InterPro" id="IPR029044">
    <property type="entry name" value="Nucleotide-diphossugar_trans"/>
</dbReference>
<evidence type="ECO:0000313" key="3">
    <source>
        <dbReference type="EMBL" id="RKD98175.1"/>
    </source>
</evidence>